<name>A0A919SMA7_9ACTN</name>
<dbReference type="InterPro" id="IPR033470">
    <property type="entry name" value="FakA-like_C"/>
</dbReference>
<feature type="region of interest" description="Disordered" evidence="1">
    <location>
        <begin position="258"/>
        <end position="312"/>
    </location>
</feature>
<feature type="region of interest" description="Disordered" evidence="1">
    <location>
        <begin position="333"/>
        <end position="354"/>
    </location>
</feature>
<dbReference type="InterPro" id="IPR048394">
    <property type="entry name" value="FakA-like_M"/>
</dbReference>
<evidence type="ECO:0000259" key="2">
    <source>
        <dbReference type="PROSITE" id="PS51480"/>
    </source>
</evidence>
<feature type="region of interest" description="Disordered" evidence="1">
    <location>
        <begin position="209"/>
        <end position="228"/>
    </location>
</feature>
<dbReference type="SUPFAM" id="SSF101473">
    <property type="entry name" value="DhaL-like"/>
    <property type="match status" value="1"/>
</dbReference>
<dbReference type="Gene3D" id="1.25.40.340">
    <property type="match status" value="1"/>
</dbReference>
<sequence>MLDSLDAAAVRRWCGRGLAALRAHQHEIDELNVYPVPDGDTGTNLVLTLTSAQQALDDAPEQPTTGSSTLGGTMRLMARGALLGARGNSGVIVSQILRGMADAFATGVAVRGGELTRALRTASEAAYAAVAKPVEGTVLSVVAAAAEGARKIASDDLLTVARAAAHAATEALARTPQQLPILARAGVVDAGGRGLVLLLEALVEALSNTSTSPAKTDDPAAPSAVPAISEASAPPATAFASAAPPTVGLVGAASAADPAAARASTTDRDPATAQPPATDPIPATDLPPAADRGSASHSAPGPDVSPVGSAASRHSGPVFAVVPIHPLRADATVAGSDASASSDSDPATDDGADDRFGYEVQYLLDATPGDVESLRGVLGDIGDSLVVVGTGDGEPPTWNVHVHVPVDEVGAAIEAGVVAGRPHRITVTRLEDHWHQNDQHANHRHEDNQHDGSQDQDLRAPEPVPSVGVSAPDPDARATVVVAAGDGLTAIFAAEGATVVGRNPSIAEILDAITATGAGHIVLLPNDANTHAVARSAAQEAAAHGVRVSVVPTRSPVQALAALAVRDPGRPFDDDVIAMAEAAGACRYGEVCTASREALTVAGRCLPGDLLGLVDGEVHVIGGDLEQVCLRLLDRLLGGGGELVTLVLGADAPPELEERLRAHVTSEWRFVELNSYAGGQPRYHLLVGVE</sequence>
<dbReference type="GO" id="GO:0006071">
    <property type="term" value="P:glycerol metabolic process"/>
    <property type="evidence" value="ECO:0007669"/>
    <property type="project" value="InterPro"/>
</dbReference>
<dbReference type="Pfam" id="PF13684">
    <property type="entry name" value="FakA-like_C"/>
    <property type="match status" value="1"/>
</dbReference>
<dbReference type="Pfam" id="PF02734">
    <property type="entry name" value="Dak2"/>
    <property type="match status" value="1"/>
</dbReference>
<gene>
    <name evidence="3" type="ORF">Aau02nite_62210</name>
</gene>
<keyword evidence="4" id="KW-1185">Reference proteome</keyword>
<feature type="compositionally biased region" description="Low complexity" evidence="1">
    <location>
        <begin position="271"/>
        <end position="291"/>
    </location>
</feature>
<dbReference type="GO" id="GO:0004371">
    <property type="term" value="F:glycerone kinase activity"/>
    <property type="evidence" value="ECO:0007669"/>
    <property type="project" value="InterPro"/>
</dbReference>
<dbReference type="Pfam" id="PF21645">
    <property type="entry name" value="FakA-like_M"/>
    <property type="match status" value="1"/>
</dbReference>
<proteinExistence type="predicted"/>
<evidence type="ECO:0000256" key="1">
    <source>
        <dbReference type="SAM" id="MobiDB-lite"/>
    </source>
</evidence>
<evidence type="ECO:0000313" key="4">
    <source>
        <dbReference type="Proteomes" id="UP000681340"/>
    </source>
</evidence>
<dbReference type="SMART" id="SM01120">
    <property type="entry name" value="Dak2"/>
    <property type="match status" value="1"/>
</dbReference>
<dbReference type="InterPro" id="IPR004007">
    <property type="entry name" value="DhaL_dom"/>
</dbReference>
<reference evidence="3" key="1">
    <citation type="submission" date="2021-03" db="EMBL/GenBank/DDBJ databases">
        <title>Whole genome shotgun sequence of Actinoplanes auranticolor NBRC 12245.</title>
        <authorList>
            <person name="Komaki H."/>
            <person name="Tamura T."/>
        </authorList>
    </citation>
    <scope>NUCLEOTIDE SEQUENCE</scope>
    <source>
        <strain evidence="3">NBRC 12245</strain>
    </source>
</reference>
<dbReference type="SMART" id="SM01121">
    <property type="entry name" value="Dak1_2"/>
    <property type="match status" value="1"/>
</dbReference>
<dbReference type="EMBL" id="BOQL01000052">
    <property type="protein sequence ID" value="GIM74690.1"/>
    <property type="molecule type" value="Genomic_DNA"/>
</dbReference>
<dbReference type="RefSeq" id="WP_212992119.1">
    <property type="nucleotide sequence ID" value="NZ_BAABEA010000002.1"/>
</dbReference>
<organism evidence="3 4">
    <name type="scientific">Actinoplanes auranticolor</name>
    <dbReference type="NCBI Taxonomy" id="47988"/>
    <lineage>
        <taxon>Bacteria</taxon>
        <taxon>Bacillati</taxon>
        <taxon>Actinomycetota</taxon>
        <taxon>Actinomycetes</taxon>
        <taxon>Micromonosporales</taxon>
        <taxon>Micromonosporaceae</taxon>
        <taxon>Actinoplanes</taxon>
    </lineage>
</organism>
<dbReference type="InterPro" id="IPR036117">
    <property type="entry name" value="DhaL_dom_sf"/>
</dbReference>
<feature type="compositionally biased region" description="Basic and acidic residues" evidence="1">
    <location>
        <begin position="438"/>
        <end position="460"/>
    </location>
</feature>
<dbReference type="Proteomes" id="UP000681340">
    <property type="component" value="Unassembled WGS sequence"/>
</dbReference>
<accession>A0A919SMA7</accession>
<feature type="region of interest" description="Disordered" evidence="1">
    <location>
        <begin position="438"/>
        <end position="473"/>
    </location>
</feature>
<feature type="domain" description="DhaL" evidence="2">
    <location>
        <begin position="8"/>
        <end position="204"/>
    </location>
</feature>
<evidence type="ECO:0000313" key="3">
    <source>
        <dbReference type="EMBL" id="GIM74690.1"/>
    </source>
</evidence>
<dbReference type="PANTHER" id="PTHR33434:SF4">
    <property type="entry name" value="PHOSPHATASE PROTEIN"/>
    <property type="match status" value="1"/>
</dbReference>
<dbReference type="AlphaFoldDB" id="A0A919SMA7"/>
<dbReference type="PROSITE" id="PS51480">
    <property type="entry name" value="DHAL"/>
    <property type="match status" value="1"/>
</dbReference>
<comment type="caution">
    <text evidence="3">The sequence shown here is derived from an EMBL/GenBank/DDBJ whole genome shotgun (WGS) entry which is preliminary data.</text>
</comment>
<feature type="compositionally biased region" description="Low complexity" evidence="1">
    <location>
        <begin position="333"/>
        <end position="345"/>
    </location>
</feature>
<dbReference type="InterPro" id="IPR050270">
    <property type="entry name" value="DegV_domain_contain"/>
</dbReference>
<dbReference type="PANTHER" id="PTHR33434">
    <property type="entry name" value="DEGV DOMAIN-CONTAINING PROTEIN DR_1986-RELATED"/>
    <property type="match status" value="1"/>
</dbReference>
<protein>
    <recommendedName>
        <fullName evidence="2">DhaL domain-containing protein</fullName>
    </recommendedName>
</protein>